<dbReference type="Pfam" id="PF02668">
    <property type="entry name" value="TauD"/>
    <property type="match status" value="1"/>
</dbReference>
<keyword evidence="7" id="KW-0223">Dioxygenase</keyword>
<dbReference type="SUPFAM" id="SSF51197">
    <property type="entry name" value="Clavaminate synthase-like"/>
    <property type="match status" value="1"/>
</dbReference>
<dbReference type="Pfam" id="PF06155">
    <property type="entry name" value="GBBH-like_N"/>
    <property type="match status" value="1"/>
</dbReference>
<keyword evidence="8" id="KW-0560">Oxidoreductase</keyword>
<evidence type="ECO:0000256" key="5">
    <source>
        <dbReference type="ARBA" id="ARBA00022723"/>
    </source>
</evidence>
<comment type="cofactor">
    <cofactor evidence="2">
        <name>L-ascorbate</name>
        <dbReference type="ChEBI" id="CHEBI:38290"/>
    </cofactor>
</comment>
<keyword evidence="5" id="KW-0479">Metal-binding</keyword>
<feature type="domain" description="Gamma-butyrobetaine hydroxylase-like N-terminal" evidence="11">
    <location>
        <begin position="14"/>
        <end position="94"/>
    </location>
</feature>
<evidence type="ECO:0000256" key="2">
    <source>
        <dbReference type="ARBA" id="ARBA00001961"/>
    </source>
</evidence>
<sequence length="391" mass="45041">MLDSAVVAPHHAAKIVFNDHSVAEFKFIWLRDSCKCQLCVHEATGQRLLDSNSLDLNIRPKELYINDRGQLEIIWPDASQQEKHRSIFDASWLYRYGQCFMENTYEQQDVERNRPPKELWDREKIKKQFPKLSYTEFQSGDAGLRKWLEYIHIFGIAVIQGVPTQNQEEVREIVNRFAYVKQTAYGLTFDVLAEPKAAHLANTGRYLEHHTDLNYREKAPGLQLLHCLKSEVLGEGDEEAAGGKSFFVDGFHVAQWLEDHEPAAFHILTSTPLRFQIKMDGKRYSQLWPVIALDSHGDLAEIHYNNRTSGPLQAPNNVVIPFYHALKKFVDKLRDPASELVFAMSPGDVVAFDNRRVLHGRTAFNPRRIARHLKGCYVDIDEAYSKYDSLL</sequence>
<dbReference type="GO" id="GO:0045329">
    <property type="term" value="P:carnitine biosynthetic process"/>
    <property type="evidence" value="ECO:0007669"/>
    <property type="project" value="UniProtKB-UniPathway"/>
</dbReference>
<dbReference type="InterPro" id="IPR003819">
    <property type="entry name" value="TauD/TfdA-like"/>
</dbReference>
<keyword evidence="13" id="KW-1185">Reference proteome</keyword>
<comment type="similarity">
    <text evidence="4">Belongs to the gamma-BBH/TMLD family.</text>
</comment>
<evidence type="ECO:0000256" key="1">
    <source>
        <dbReference type="ARBA" id="ARBA00001954"/>
    </source>
</evidence>
<proteinExistence type="inferred from homology"/>
<dbReference type="Gene3D" id="3.60.130.10">
    <property type="entry name" value="Clavaminate synthase-like"/>
    <property type="match status" value="1"/>
</dbReference>
<comment type="pathway">
    <text evidence="3">Amine and polyamine biosynthesis; carnitine biosynthesis.</text>
</comment>
<evidence type="ECO:0000256" key="8">
    <source>
        <dbReference type="ARBA" id="ARBA00023002"/>
    </source>
</evidence>
<dbReference type="FunFam" id="3.60.130.10:FF:000001">
    <property type="entry name" value="Trimethyllysine dioxygenase, mitochondrial"/>
    <property type="match status" value="1"/>
</dbReference>
<dbReference type="GO" id="GO:0005739">
    <property type="term" value="C:mitochondrion"/>
    <property type="evidence" value="ECO:0007669"/>
    <property type="project" value="TreeGrafter"/>
</dbReference>
<evidence type="ECO:0000259" key="11">
    <source>
        <dbReference type="Pfam" id="PF06155"/>
    </source>
</evidence>
<dbReference type="InterPro" id="IPR038492">
    <property type="entry name" value="GBBH-like_N_sf"/>
</dbReference>
<evidence type="ECO:0000313" key="12">
    <source>
        <dbReference type="EMBL" id="CAD7279155.1"/>
    </source>
</evidence>
<dbReference type="Proteomes" id="UP000678499">
    <property type="component" value="Unassembled WGS sequence"/>
</dbReference>
<dbReference type="InterPro" id="IPR010376">
    <property type="entry name" value="GBBH-like_N"/>
</dbReference>
<protein>
    <recommendedName>
        <fullName evidence="14">Gamma-butyrobetaine dioxygenase</fullName>
    </recommendedName>
</protein>
<evidence type="ECO:0000256" key="7">
    <source>
        <dbReference type="ARBA" id="ARBA00022964"/>
    </source>
</evidence>
<dbReference type="EMBL" id="OA883553">
    <property type="protein sequence ID" value="CAD7279155.1"/>
    <property type="molecule type" value="Genomic_DNA"/>
</dbReference>
<evidence type="ECO:0008006" key="14">
    <source>
        <dbReference type="Google" id="ProtNLM"/>
    </source>
</evidence>
<evidence type="ECO:0000259" key="10">
    <source>
        <dbReference type="Pfam" id="PF02668"/>
    </source>
</evidence>
<dbReference type="OrthoDB" id="406634at2759"/>
<dbReference type="PANTHER" id="PTHR10696:SF55">
    <property type="entry name" value="DIOXYGENASE, PUTATIVE-RELATED"/>
    <property type="match status" value="1"/>
</dbReference>
<gene>
    <name evidence="12" type="ORF">NMOB1V02_LOCUS6837</name>
</gene>
<dbReference type="CDD" id="cd00250">
    <property type="entry name" value="CAS_like"/>
    <property type="match status" value="1"/>
</dbReference>
<feature type="domain" description="TauD/TfdA-like" evidence="10">
    <location>
        <begin position="127"/>
        <end position="377"/>
    </location>
</feature>
<dbReference type="FunFam" id="3.30.2020.30:FF:000002">
    <property type="entry name" value="Putative gamma-butyrobetaine dioxygenase"/>
    <property type="match status" value="1"/>
</dbReference>
<evidence type="ECO:0000256" key="6">
    <source>
        <dbReference type="ARBA" id="ARBA00022873"/>
    </source>
</evidence>
<dbReference type="GO" id="GO:0016706">
    <property type="term" value="F:2-oxoglutarate-dependent dioxygenase activity"/>
    <property type="evidence" value="ECO:0007669"/>
    <property type="project" value="UniProtKB-ARBA"/>
</dbReference>
<organism evidence="12">
    <name type="scientific">Notodromas monacha</name>
    <dbReference type="NCBI Taxonomy" id="399045"/>
    <lineage>
        <taxon>Eukaryota</taxon>
        <taxon>Metazoa</taxon>
        <taxon>Ecdysozoa</taxon>
        <taxon>Arthropoda</taxon>
        <taxon>Crustacea</taxon>
        <taxon>Oligostraca</taxon>
        <taxon>Ostracoda</taxon>
        <taxon>Podocopa</taxon>
        <taxon>Podocopida</taxon>
        <taxon>Cypridocopina</taxon>
        <taxon>Cypridoidea</taxon>
        <taxon>Cyprididae</taxon>
        <taxon>Notodromas</taxon>
    </lineage>
</organism>
<keyword evidence="6" id="KW-0124">Carnitine biosynthesis</keyword>
<dbReference type="AlphaFoldDB" id="A0A7R9BRJ6"/>
<evidence type="ECO:0000256" key="4">
    <source>
        <dbReference type="ARBA" id="ARBA00008654"/>
    </source>
</evidence>
<name>A0A7R9BRJ6_9CRUS</name>
<dbReference type="InterPro" id="IPR042098">
    <property type="entry name" value="TauD-like_sf"/>
</dbReference>
<dbReference type="UniPathway" id="UPA00118"/>
<dbReference type="EMBL" id="CAJPEX010001516">
    <property type="protein sequence ID" value="CAG0919307.1"/>
    <property type="molecule type" value="Genomic_DNA"/>
</dbReference>
<comment type="cofactor">
    <cofactor evidence="1">
        <name>Fe(2+)</name>
        <dbReference type="ChEBI" id="CHEBI:29033"/>
    </cofactor>
</comment>
<evidence type="ECO:0000313" key="13">
    <source>
        <dbReference type="Proteomes" id="UP000678499"/>
    </source>
</evidence>
<dbReference type="InterPro" id="IPR050411">
    <property type="entry name" value="AlphaKG_dependent_hydroxylases"/>
</dbReference>
<dbReference type="Gene3D" id="3.30.2020.30">
    <property type="match status" value="1"/>
</dbReference>
<dbReference type="PANTHER" id="PTHR10696">
    <property type="entry name" value="GAMMA-BUTYROBETAINE HYDROXYLASE-RELATED"/>
    <property type="match status" value="1"/>
</dbReference>
<keyword evidence="9" id="KW-0408">Iron</keyword>
<dbReference type="GO" id="GO:0046872">
    <property type="term" value="F:metal ion binding"/>
    <property type="evidence" value="ECO:0007669"/>
    <property type="project" value="UniProtKB-KW"/>
</dbReference>
<evidence type="ECO:0000256" key="3">
    <source>
        <dbReference type="ARBA" id="ARBA00005022"/>
    </source>
</evidence>
<reference evidence="12" key="1">
    <citation type="submission" date="2020-11" db="EMBL/GenBank/DDBJ databases">
        <authorList>
            <person name="Tran Van P."/>
        </authorList>
    </citation>
    <scope>NUCLEOTIDE SEQUENCE</scope>
</reference>
<accession>A0A7R9BRJ6</accession>
<evidence type="ECO:0000256" key="9">
    <source>
        <dbReference type="ARBA" id="ARBA00023004"/>
    </source>
</evidence>